<dbReference type="Pfam" id="PF10145">
    <property type="entry name" value="PhageMin_Tail"/>
    <property type="match status" value="1"/>
</dbReference>
<keyword evidence="2" id="KW-1133">Transmembrane helix</keyword>
<dbReference type="RefSeq" id="WP_369279675.1">
    <property type="nucleotide sequence ID" value="NZ_JBJVMW010000053.1"/>
</dbReference>
<keyword evidence="5" id="KW-1185">Reference proteome</keyword>
<sequence>MSDTSLVFNLVARDNTEQGLSSAQERFTTVATGIGAGAAVALGAGLVASLDMEAANAKLAAQLSLGPQEAAEVSKVAASVYENAWGDSIDTVNLAVKGVYTNIGDVSQAEGGLEGVTTKALALSETFDQDLTMATAAVGQMIRTGLADNADEAFDILAVGLGTAADKSGDLLETFNEYSTQFRRLGIDGQTATGLIAQGLENGARDADQVADALGQFGERALAGGTAVDDAYKSIGLSASDMAKMIGAGGDSAEQALGMTLKALRGTGDEQVRLNAAAALFGDPANVMGDALYALDPATAAAAAGMGDADGAMNRLADTMGGSAKSSLESFKRKALGDLAAVAGTFISFAMENQAVFEPLAYTLAGLAVTVLIVRGAMMTYSAISTVVTAAHTVMTASTWGVIGGWIRMNAVGLGVYLRLGAAATVSALRTAAAWTGSALVSIGTWILSVIRAGAVAAVQFTLMAARAVVWAATMAAQWLIAMGPIGWIIIAVVALVALIVLYWDQIKAWTLKAWDWVVAKLIWAKDMMINAFMNFTLIGLLIKHWSSIKSTAASWWNGLVTWIKGVPGRIYNLWLNWTLAGLIVKHWQSAKQGTINKAGEMIAYVRGLPGRIRAGLGNMGSMLWNSGAALINGFINGIKARIGSVRDAASSVVSAARDFFPFSPAKAGPFAGSGYTSYSGRALIEGFQDGISDQIPALQAQLNRLPGIPAQAAQPTPLTAGMAPALGMASGAGFTRVIVDVRGGDEDMKRMVRKWVRVDGGGSTQTAFGR</sequence>
<evidence type="ECO:0000259" key="3">
    <source>
        <dbReference type="Pfam" id="PF10145"/>
    </source>
</evidence>
<dbReference type="EMBL" id="JBJVNE010000005">
    <property type="protein sequence ID" value="MFM9646605.1"/>
    <property type="molecule type" value="Genomic_DNA"/>
</dbReference>
<feature type="domain" description="Phage tail tape measure protein" evidence="3">
    <location>
        <begin position="113"/>
        <end position="282"/>
    </location>
</feature>
<keyword evidence="2" id="KW-0812">Transmembrane</keyword>
<name>A0ABW9IG30_STRGJ</name>
<accession>A0ABW9IG30</accession>
<feature type="transmembrane region" description="Helical" evidence="2">
    <location>
        <begin position="427"/>
        <end position="448"/>
    </location>
</feature>
<organism evidence="4 5">
    <name type="scientific">Streptomyces galilaeus</name>
    <dbReference type="NCBI Taxonomy" id="33899"/>
    <lineage>
        <taxon>Bacteria</taxon>
        <taxon>Bacillati</taxon>
        <taxon>Actinomycetota</taxon>
        <taxon>Actinomycetes</taxon>
        <taxon>Kitasatosporales</taxon>
        <taxon>Streptomycetaceae</taxon>
        <taxon>Streptomyces</taxon>
    </lineage>
</organism>
<keyword evidence="2" id="KW-0472">Membrane</keyword>
<keyword evidence="1" id="KW-1188">Viral release from host cell</keyword>
<proteinExistence type="predicted"/>
<protein>
    <submittedName>
        <fullName evidence="4">Phage tail tape measure protein</fullName>
    </submittedName>
</protein>
<feature type="transmembrane region" description="Helical" evidence="2">
    <location>
        <begin position="455"/>
        <end position="473"/>
    </location>
</feature>
<evidence type="ECO:0000313" key="4">
    <source>
        <dbReference type="EMBL" id="MFM9646605.1"/>
    </source>
</evidence>
<evidence type="ECO:0000256" key="2">
    <source>
        <dbReference type="SAM" id="Phobius"/>
    </source>
</evidence>
<evidence type="ECO:0000256" key="1">
    <source>
        <dbReference type="ARBA" id="ARBA00022612"/>
    </source>
</evidence>
<dbReference type="Proteomes" id="UP001631993">
    <property type="component" value="Unassembled WGS sequence"/>
</dbReference>
<evidence type="ECO:0000313" key="5">
    <source>
        <dbReference type="Proteomes" id="UP001631993"/>
    </source>
</evidence>
<feature type="transmembrane region" description="Helical" evidence="2">
    <location>
        <begin position="479"/>
        <end position="504"/>
    </location>
</feature>
<dbReference type="PANTHER" id="PTHR37813:SF1">
    <property type="entry name" value="FELS-2 PROPHAGE PROTEIN"/>
    <property type="match status" value="1"/>
</dbReference>
<comment type="caution">
    <text evidence="4">The sequence shown here is derived from an EMBL/GenBank/DDBJ whole genome shotgun (WGS) entry which is preliminary data.</text>
</comment>
<dbReference type="PANTHER" id="PTHR37813">
    <property type="entry name" value="FELS-2 PROPHAGE PROTEIN"/>
    <property type="match status" value="1"/>
</dbReference>
<gene>
    <name evidence="4" type="ORF">ACKI1S_10685</name>
</gene>
<reference evidence="4 5" key="1">
    <citation type="submission" date="2024-12" db="EMBL/GenBank/DDBJ databases">
        <title>Forecasting of Potato common scab and diversities of Pathogenic streptomyces spp. in china.</title>
        <authorList>
            <person name="Handique U."/>
            <person name="Wu J."/>
        </authorList>
    </citation>
    <scope>NUCLEOTIDE SEQUENCE [LARGE SCALE GENOMIC DNA]</scope>
    <source>
        <strain evidence="4 5">ZRIMU1585</strain>
    </source>
</reference>
<feature type="transmembrane region" description="Helical" evidence="2">
    <location>
        <begin position="386"/>
        <end position="407"/>
    </location>
</feature>
<feature type="transmembrane region" description="Helical" evidence="2">
    <location>
        <begin position="357"/>
        <end position="374"/>
    </location>
</feature>
<dbReference type="InterPro" id="IPR010090">
    <property type="entry name" value="Phage_tape_meas"/>
</dbReference>